<dbReference type="Proteomes" id="UP000031408">
    <property type="component" value="Unassembled WGS sequence"/>
</dbReference>
<dbReference type="Gene3D" id="2.40.170.20">
    <property type="entry name" value="TonB-dependent receptor, beta-barrel domain"/>
    <property type="match status" value="1"/>
</dbReference>
<dbReference type="Gene3D" id="2.60.40.1120">
    <property type="entry name" value="Carboxypeptidase-like, regulatory domain"/>
    <property type="match status" value="1"/>
</dbReference>
<organism evidence="13 14">
    <name type="scientific">Flavihumibacter solisilvae</name>
    <dbReference type="NCBI Taxonomy" id="1349421"/>
    <lineage>
        <taxon>Bacteria</taxon>
        <taxon>Pseudomonadati</taxon>
        <taxon>Bacteroidota</taxon>
        <taxon>Chitinophagia</taxon>
        <taxon>Chitinophagales</taxon>
        <taxon>Chitinophagaceae</taxon>
        <taxon>Flavihumibacter</taxon>
    </lineage>
</organism>
<keyword evidence="10" id="KW-0732">Signal</keyword>
<evidence type="ECO:0000256" key="1">
    <source>
        <dbReference type="ARBA" id="ARBA00004571"/>
    </source>
</evidence>
<feature type="signal peptide" evidence="10">
    <location>
        <begin position="1"/>
        <end position="17"/>
    </location>
</feature>
<dbReference type="NCBIfam" id="TIGR04056">
    <property type="entry name" value="OMP_RagA_SusC"/>
    <property type="match status" value="1"/>
</dbReference>
<keyword evidence="4 8" id="KW-0812">Transmembrane</keyword>
<dbReference type="InterPro" id="IPR023996">
    <property type="entry name" value="TonB-dep_OMP_SusC/RagA"/>
</dbReference>
<dbReference type="InterPro" id="IPR036942">
    <property type="entry name" value="Beta-barrel_TonB_sf"/>
</dbReference>
<dbReference type="EMBL" id="JSVC01000019">
    <property type="protein sequence ID" value="KIC93606.1"/>
    <property type="molecule type" value="Genomic_DNA"/>
</dbReference>
<evidence type="ECO:0000259" key="12">
    <source>
        <dbReference type="Pfam" id="PF07715"/>
    </source>
</evidence>
<feature type="chain" id="PRO_5002148748" evidence="10">
    <location>
        <begin position="18"/>
        <end position="1111"/>
    </location>
</feature>
<gene>
    <name evidence="13" type="ORF">OI18_17375</name>
</gene>
<dbReference type="InterPro" id="IPR023997">
    <property type="entry name" value="TonB-dep_OMP_SusC/RagA_CS"/>
</dbReference>
<dbReference type="GO" id="GO:0009279">
    <property type="term" value="C:cell outer membrane"/>
    <property type="evidence" value="ECO:0007669"/>
    <property type="project" value="UniProtKB-SubCell"/>
</dbReference>
<evidence type="ECO:0000256" key="10">
    <source>
        <dbReference type="SAM" id="SignalP"/>
    </source>
</evidence>
<dbReference type="NCBIfam" id="TIGR04057">
    <property type="entry name" value="SusC_RagA_signa"/>
    <property type="match status" value="1"/>
</dbReference>
<feature type="domain" description="TonB-dependent receptor-like beta-barrel" evidence="11">
    <location>
        <begin position="596"/>
        <end position="893"/>
    </location>
</feature>
<sequence length="1111" mass="124053">MKWTAFLLLAGFLQVSANGAAQQVSLTYRHAPVKTVLRDISRQTGFTFFYNASTLDEAKKIDLNLVDAPLTAALDSFLNKLFLDYSIVNKTIVVKPSPKKMAIPEAPDPVTVSGRVVDEMGKPLEGASISVKGSSIGTSASATGDFTLKVEPGSVLVISFIGFEPEFYTVNGPGGFIIRMKRARTGDTIAAVVLTGYQNIRKESFTGTAVTVTGEELKMINPQHIMKSLQTFDPSFRIMENTLLGSDPNRMPNITVRGSTALPGGSTDIISRNNLANNVNMPTFILDGYEVSVQKIYDLDVNRIQTITLLKDAAATAIYGSRAANGVVVINTKAPKSGKLQVSYNYELNVTSPDLTQYDVLNAEDKLEYERLAGVYDANKNQAMSQDQLDRLYYHHKAAVVGGVNTYWLSQPLRTAFGHKHSLYVEGGDQSLRYGLELRYQTMPGVMQGSGRDRYSTGLSLAYNKGSKFLFRNQLTVTMMKSKESPYGSFSDYTKMNPYYPKSDSTGRTIQVIDTWVQQESAAGGRKFVPVLNPMYNATLGSFDRSEYLEVIDALTMEWNILPGLRFRGLASINKTKTTGDQFVSPFANAFYNYGPDRIDERGSYTYGTNDETSFDGNLTLNYNRQLGEHFINAMAGTNVRTYMSRFRSIDVIGFNNDRFTDIGFAAGYGKDAKPYSRLLRDRLAGAFLSVNYSFANKYLLDVIYRQDGSSKFGSENKVAPFSAIGIGWNLHREAFMAHSPISRLKLRASTGLTGSVSFDPYMSHPTYNYYTGNWYSTGLGAVVNNYGNPNLQWQKTRNYDLGVELGLFDDRIVILPRYYYKLTMGLLADVSLPPSSGFSSYKDNVGDMRNTGLELGIQANILRGKNHSLSVMANMVHNTNTIVKISNSLKAYNDKVDDVQDDEEYKGAPLLRFQEGQSLNAIYAVRSLGIDPENGRELYVKKDGTLTYDWSARDIVPVGNSTPTAEGYFGFYGVWKQFSINLSFYTRFGGDLYNQTLVDRVENADPRFNVDSRVFDEKWKQRGDHTFYKNIADLGTTDVSSRFVQQDNVLELQSLYLGYDMKKILSRTPVKNLRLAVTMNEIWRWSSVKQERGIDYPFARSVTFSVMAGF</sequence>
<evidence type="ECO:0000256" key="8">
    <source>
        <dbReference type="PROSITE-ProRule" id="PRU01360"/>
    </source>
</evidence>
<proteinExistence type="inferred from homology"/>
<reference evidence="13 14" key="1">
    <citation type="submission" date="2014-11" db="EMBL/GenBank/DDBJ databases">
        <title>Genome sequence of Flavihumibacter solisilvae 3-3.</title>
        <authorList>
            <person name="Zhou G."/>
            <person name="Li M."/>
            <person name="Wang G."/>
        </authorList>
    </citation>
    <scope>NUCLEOTIDE SEQUENCE [LARGE SCALE GENOMIC DNA]</scope>
    <source>
        <strain evidence="13 14">3-3</strain>
    </source>
</reference>
<evidence type="ECO:0000256" key="2">
    <source>
        <dbReference type="ARBA" id="ARBA00022448"/>
    </source>
</evidence>
<dbReference type="InterPro" id="IPR039426">
    <property type="entry name" value="TonB-dep_rcpt-like"/>
</dbReference>
<dbReference type="Pfam" id="PF07715">
    <property type="entry name" value="Plug"/>
    <property type="match status" value="1"/>
</dbReference>
<dbReference type="RefSeq" id="WP_039142272.1">
    <property type="nucleotide sequence ID" value="NZ_JSVC01000019.1"/>
</dbReference>
<dbReference type="InterPro" id="IPR037066">
    <property type="entry name" value="Plug_dom_sf"/>
</dbReference>
<feature type="domain" description="TonB-dependent receptor plug" evidence="12">
    <location>
        <begin position="204"/>
        <end position="327"/>
    </location>
</feature>
<evidence type="ECO:0000256" key="5">
    <source>
        <dbReference type="ARBA" id="ARBA00023077"/>
    </source>
</evidence>
<evidence type="ECO:0000259" key="11">
    <source>
        <dbReference type="Pfam" id="PF00593"/>
    </source>
</evidence>
<dbReference type="Pfam" id="PF00593">
    <property type="entry name" value="TonB_dep_Rec_b-barrel"/>
    <property type="match status" value="1"/>
</dbReference>
<accession>A0A0C1L1Y5</accession>
<keyword evidence="5 9" id="KW-0798">TonB box</keyword>
<comment type="similarity">
    <text evidence="8 9">Belongs to the TonB-dependent receptor family.</text>
</comment>
<protein>
    <submittedName>
        <fullName evidence="13">Membrane protein</fullName>
    </submittedName>
</protein>
<keyword evidence="6 8" id="KW-0472">Membrane</keyword>
<dbReference type="OrthoDB" id="1094723at2"/>
<keyword evidence="7 8" id="KW-0998">Cell outer membrane</keyword>
<dbReference type="InterPro" id="IPR008969">
    <property type="entry name" value="CarboxyPept-like_regulatory"/>
</dbReference>
<evidence type="ECO:0000256" key="7">
    <source>
        <dbReference type="ARBA" id="ARBA00023237"/>
    </source>
</evidence>
<evidence type="ECO:0000313" key="13">
    <source>
        <dbReference type="EMBL" id="KIC93606.1"/>
    </source>
</evidence>
<evidence type="ECO:0000256" key="6">
    <source>
        <dbReference type="ARBA" id="ARBA00023136"/>
    </source>
</evidence>
<dbReference type="Gene3D" id="2.170.130.10">
    <property type="entry name" value="TonB-dependent receptor, plug domain"/>
    <property type="match status" value="1"/>
</dbReference>
<comment type="caution">
    <text evidence="13">The sequence shown here is derived from an EMBL/GenBank/DDBJ whole genome shotgun (WGS) entry which is preliminary data.</text>
</comment>
<dbReference type="InterPro" id="IPR012910">
    <property type="entry name" value="Plug_dom"/>
</dbReference>
<evidence type="ECO:0000256" key="9">
    <source>
        <dbReference type="RuleBase" id="RU003357"/>
    </source>
</evidence>
<evidence type="ECO:0000256" key="3">
    <source>
        <dbReference type="ARBA" id="ARBA00022452"/>
    </source>
</evidence>
<keyword evidence="14" id="KW-1185">Reference proteome</keyword>
<name>A0A0C1L1Y5_9BACT</name>
<dbReference type="InterPro" id="IPR000531">
    <property type="entry name" value="Beta-barrel_TonB"/>
</dbReference>
<dbReference type="PROSITE" id="PS52016">
    <property type="entry name" value="TONB_DEPENDENT_REC_3"/>
    <property type="match status" value="1"/>
</dbReference>
<dbReference type="SUPFAM" id="SSF49464">
    <property type="entry name" value="Carboxypeptidase regulatory domain-like"/>
    <property type="match status" value="1"/>
</dbReference>
<keyword evidence="2 8" id="KW-0813">Transport</keyword>
<dbReference type="Pfam" id="PF13715">
    <property type="entry name" value="CarbopepD_reg_2"/>
    <property type="match status" value="1"/>
</dbReference>
<keyword evidence="3 8" id="KW-1134">Transmembrane beta strand</keyword>
<comment type="subcellular location">
    <subcellularLocation>
        <location evidence="1 8">Cell outer membrane</location>
        <topology evidence="1 8">Multi-pass membrane protein</topology>
    </subcellularLocation>
</comment>
<evidence type="ECO:0000313" key="14">
    <source>
        <dbReference type="Proteomes" id="UP000031408"/>
    </source>
</evidence>
<dbReference type="STRING" id="1349421.OI18_17375"/>
<dbReference type="SUPFAM" id="SSF56935">
    <property type="entry name" value="Porins"/>
    <property type="match status" value="1"/>
</dbReference>
<dbReference type="AlphaFoldDB" id="A0A0C1L1Y5"/>
<evidence type="ECO:0000256" key="4">
    <source>
        <dbReference type="ARBA" id="ARBA00022692"/>
    </source>
</evidence>